<protein>
    <submittedName>
        <fullName evidence="1">Uncharacterized protein</fullName>
    </submittedName>
</protein>
<sequence length="33" mass="3771">MINISNLYPVHDGKNQHKLDIFIGENIDTLNGF</sequence>
<dbReference type="AlphaFoldDB" id="A0A009Q5A2"/>
<dbReference type="EMBL" id="JEXD01000129">
    <property type="protein sequence ID" value="EXC01350.1"/>
    <property type="molecule type" value="Genomic_DNA"/>
</dbReference>
<dbReference type="Proteomes" id="UP000021108">
    <property type="component" value="Unassembled WGS sequence"/>
</dbReference>
<comment type="caution">
    <text evidence="1">The sequence shown here is derived from an EMBL/GenBank/DDBJ whole genome shotgun (WGS) entry which is preliminary data.</text>
</comment>
<gene>
    <name evidence="1" type="ORF">J506_4138</name>
</gene>
<name>A0A009Q5A2_ACIBA</name>
<evidence type="ECO:0000313" key="2">
    <source>
        <dbReference type="Proteomes" id="UP000021108"/>
    </source>
</evidence>
<proteinExistence type="predicted"/>
<accession>A0A009Q5A2</accession>
<organism evidence="1 2">
    <name type="scientific">Acinetobacter baumannii 625974</name>
    <dbReference type="NCBI Taxonomy" id="1310607"/>
    <lineage>
        <taxon>Bacteria</taxon>
        <taxon>Pseudomonadati</taxon>
        <taxon>Pseudomonadota</taxon>
        <taxon>Gammaproteobacteria</taxon>
        <taxon>Moraxellales</taxon>
        <taxon>Moraxellaceae</taxon>
        <taxon>Acinetobacter</taxon>
        <taxon>Acinetobacter calcoaceticus/baumannii complex</taxon>
    </lineage>
</organism>
<evidence type="ECO:0000313" key="1">
    <source>
        <dbReference type="EMBL" id="EXC01350.1"/>
    </source>
</evidence>
<feature type="non-terminal residue" evidence="1">
    <location>
        <position position="33"/>
    </location>
</feature>
<reference evidence="1 2" key="1">
    <citation type="submission" date="2014-02" db="EMBL/GenBank/DDBJ databases">
        <title>Comparative genomics and transcriptomics to identify genetic mechanisms underlying the emergence of carbapenem resistant Acinetobacter baumannii (CRAb).</title>
        <authorList>
            <person name="Harris A.D."/>
            <person name="Johnson K.J."/>
            <person name="George J."/>
            <person name="Shefchek K."/>
            <person name="Daugherty S.C."/>
            <person name="Parankush S."/>
            <person name="Sadzewicz L."/>
            <person name="Tallon L."/>
            <person name="Sengamalay N."/>
            <person name="Hazen T.H."/>
            <person name="Rasko D.A."/>
        </authorList>
    </citation>
    <scope>NUCLEOTIDE SEQUENCE [LARGE SCALE GENOMIC DNA]</scope>
    <source>
        <strain evidence="1 2">625974</strain>
    </source>
</reference>